<comment type="pathway">
    <text evidence="3 18">Phospholipid metabolism; CDP-diacylglycerol biosynthesis; CDP-diacylglycerol from sn-glycerol 3-phosphate: step 3/3.</text>
</comment>
<dbReference type="AlphaFoldDB" id="A0A238XTE8"/>
<dbReference type="Proteomes" id="UP000198412">
    <property type="component" value="Unassembled WGS sequence"/>
</dbReference>
<evidence type="ECO:0000313" key="21">
    <source>
        <dbReference type="Proteomes" id="UP000198412"/>
    </source>
</evidence>
<feature type="transmembrane region" description="Helical" evidence="19">
    <location>
        <begin position="82"/>
        <end position="101"/>
    </location>
</feature>
<evidence type="ECO:0000256" key="13">
    <source>
        <dbReference type="ARBA" id="ARBA00022989"/>
    </source>
</evidence>
<keyword evidence="16" id="KW-0594">Phospholipid biosynthesis</keyword>
<evidence type="ECO:0000256" key="12">
    <source>
        <dbReference type="ARBA" id="ARBA00022695"/>
    </source>
</evidence>
<keyword evidence="10 18" id="KW-0808">Transferase</keyword>
<keyword evidence="14" id="KW-0443">Lipid metabolism</keyword>
<dbReference type="OrthoDB" id="9799199at2"/>
<evidence type="ECO:0000256" key="17">
    <source>
        <dbReference type="ARBA" id="ARBA00023264"/>
    </source>
</evidence>
<reference evidence="21" key="1">
    <citation type="submission" date="2017-06" db="EMBL/GenBank/DDBJ databases">
        <authorList>
            <person name="Varghese N."/>
            <person name="Submissions S."/>
        </authorList>
    </citation>
    <scope>NUCLEOTIDE SEQUENCE [LARGE SCALE GENOMIC DNA]</scope>
    <source>
        <strain evidence="21">DSM 27993</strain>
    </source>
</reference>
<evidence type="ECO:0000256" key="9">
    <source>
        <dbReference type="ARBA" id="ARBA00022516"/>
    </source>
</evidence>
<sequence length="271" mass="30592">MGKLLTRALSGLVFVSVLIFSILFSKIAFISLFFILMMFCLYEFKKMIKLKSVFPYIIGTLLFVFGNILNVEDVPSKIIFEYVGVVLFLTIFITFASILFAKKEEVISHLGKIFLSVIYIVVPFTLMVQIPFLNSTFNYINNTILGVFILIWVNDSFAFLVGKNLGKHKLLERISPNKTIEGFLGGMVFTFITSFILAHEFTSLSQTQWIVIAGIVSIFGVLGDLIESMFKRQAGVKDSSNFIPGHGGFLDRFDSVIFAAPFIFIYLQLVQ</sequence>
<dbReference type="GO" id="GO:0005886">
    <property type="term" value="C:plasma membrane"/>
    <property type="evidence" value="ECO:0007669"/>
    <property type="project" value="UniProtKB-SubCell"/>
</dbReference>
<dbReference type="PANTHER" id="PTHR46382">
    <property type="entry name" value="PHOSPHATIDATE CYTIDYLYLTRANSFERASE"/>
    <property type="match status" value="1"/>
</dbReference>
<evidence type="ECO:0000256" key="18">
    <source>
        <dbReference type="RuleBase" id="RU003938"/>
    </source>
</evidence>
<evidence type="ECO:0000256" key="5">
    <source>
        <dbReference type="ARBA" id="ARBA00010185"/>
    </source>
</evidence>
<evidence type="ECO:0000256" key="8">
    <source>
        <dbReference type="ARBA" id="ARBA00022475"/>
    </source>
</evidence>
<evidence type="ECO:0000256" key="19">
    <source>
        <dbReference type="SAM" id="Phobius"/>
    </source>
</evidence>
<keyword evidence="8" id="KW-1003">Cell membrane</keyword>
<dbReference type="EMBL" id="FZNX01000003">
    <property type="protein sequence ID" value="SNR61279.1"/>
    <property type="molecule type" value="Genomic_DNA"/>
</dbReference>
<accession>A0A238XTE8</accession>
<evidence type="ECO:0000256" key="16">
    <source>
        <dbReference type="ARBA" id="ARBA00023209"/>
    </source>
</evidence>
<evidence type="ECO:0000256" key="10">
    <source>
        <dbReference type="ARBA" id="ARBA00022679"/>
    </source>
</evidence>
<evidence type="ECO:0000313" key="20">
    <source>
        <dbReference type="EMBL" id="SNR61279.1"/>
    </source>
</evidence>
<dbReference type="PANTHER" id="PTHR46382:SF1">
    <property type="entry name" value="PHOSPHATIDATE CYTIDYLYLTRANSFERASE"/>
    <property type="match status" value="1"/>
</dbReference>
<dbReference type="PROSITE" id="PS01315">
    <property type="entry name" value="CDS"/>
    <property type="match status" value="1"/>
</dbReference>
<protein>
    <recommendedName>
        <fullName evidence="7 18">Phosphatidate cytidylyltransferase</fullName>
        <ecNumber evidence="6 18">2.7.7.41</ecNumber>
    </recommendedName>
</protein>
<keyword evidence="17" id="KW-1208">Phospholipid metabolism</keyword>
<evidence type="ECO:0000256" key="14">
    <source>
        <dbReference type="ARBA" id="ARBA00023098"/>
    </source>
</evidence>
<feature type="transmembrane region" description="Helical" evidence="19">
    <location>
        <begin position="12"/>
        <end position="41"/>
    </location>
</feature>
<evidence type="ECO:0000256" key="7">
    <source>
        <dbReference type="ARBA" id="ARBA00019373"/>
    </source>
</evidence>
<evidence type="ECO:0000256" key="11">
    <source>
        <dbReference type="ARBA" id="ARBA00022692"/>
    </source>
</evidence>
<evidence type="ECO:0000256" key="4">
    <source>
        <dbReference type="ARBA" id="ARBA00005189"/>
    </source>
</evidence>
<dbReference type="EC" id="2.7.7.41" evidence="6 18"/>
<feature type="transmembrane region" description="Helical" evidence="19">
    <location>
        <begin position="139"/>
        <end position="161"/>
    </location>
</feature>
<dbReference type="UniPathway" id="UPA00557">
    <property type="reaction ID" value="UER00614"/>
</dbReference>
<comment type="subcellular location">
    <subcellularLocation>
        <location evidence="2">Cell membrane</location>
        <topology evidence="2">Multi-pass membrane protein</topology>
    </subcellularLocation>
</comment>
<dbReference type="GO" id="GO:0004605">
    <property type="term" value="F:phosphatidate cytidylyltransferase activity"/>
    <property type="evidence" value="ECO:0007669"/>
    <property type="project" value="UniProtKB-EC"/>
</dbReference>
<organism evidence="20 21">
    <name type="scientific">Lutibacter flavus</name>
    <dbReference type="NCBI Taxonomy" id="691689"/>
    <lineage>
        <taxon>Bacteria</taxon>
        <taxon>Pseudomonadati</taxon>
        <taxon>Bacteroidota</taxon>
        <taxon>Flavobacteriia</taxon>
        <taxon>Flavobacteriales</taxon>
        <taxon>Flavobacteriaceae</taxon>
        <taxon>Lutibacter</taxon>
    </lineage>
</organism>
<feature type="transmembrane region" description="Helical" evidence="19">
    <location>
        <begin position="113"/>
        <end position="133"/>
    </location>
</feature>
<evidence type="ECO:0000256" key="15">
    <source>
        <dbReference type="ARBA" id="ARBA00023136"/>
    </source>
</evidence>
<feature type="transmembrane region" description="Helical" evidence="19">
    <location>
        <begin position="182"/>
        <end position="201"/>
    </location>
</feature>
<keyword evidence="12 18" id="KW-0548">Nucleotidyltransferase</keyword>
<dbReference type="InterPro" id="IPR000374">
    <property type="entry name" value="PC_trans"/>
</dbReference>
<gene>
    <name evidence="20" type="ORF">SAMN04488111_2029</name>
</gene>
<keyword evidence="13 19" id="KW-1133">Transmembrane helix</keyword>
<comment type="pathway">
    <text evidence="4">Lipid metabolism.</text>
</comment>
<feature type="transmembrane region" description="Helical" evidence="19">
    <location>
        <begin position="53"/>
        <end position="70"/>
    </location>
</feature>
<keyword evidence="9" id="KW-0444">Lipid biosynthesis</keyword>
<dbReference type="GO" id="GO:0016024">
    <property type="term" value="P:CDP-diacylglycerol biosynthetic process"/>
    <property type="evidence" value="ECO:0007669"/>
    <property type="project" value="UniProtKB-UniPathway"/>
</dbReference>
<evidence type="ECO:0000256" key="3">
    <source>
        <dbReference type="ARBA" id="ARBA00005119"/>
    </source>
</evidence>
<comment type="similarity">
    <text evidence="5 18">Belongs to the CDS family.</text>
</comment>
<name>A0A238XTE8_9FLAO</name>
<feature type="transmembrane region" description="Helical" evidence="19">
    <location>
        <begin position="207"/>
        <end position="228"/>
    </location>
</feature>
<keyword evidence="21" id="KW-1185">Reference proteome</keyword>
<evidence type="ECO:0000256" key="2">
    <source>
        <dbReference type="ARBA" id="ARBA00004651"/>
    </source>
</evidence>
<evidence type="ECO:0000256" key="6">
    <source>
        <dbReference type="ARBA" id="ARBA00012487"/>
    </source>
</evidence>
<dbReference type="Pfam" id="PF01148">
    <property type="entry name" value="CTP_transf_1"/>
    <property type="match status" value="1"/>
</dbReference>
<comment type="catalytic activity">
    <reaction evidence="1 18">
        <text>a 1,2-diacyl-sn-glycero-3-phosphate + CTP + H(+) = a CDP-1,2-diacyl-sn-glycerol + diphosphate</text>
        <dbReference type="Rhea" id="RHEA:16229"/>
        <dbReference type="ChEBI" id="CHEBI:15378"/>
        <dbReference type="ChEBI" id="CHEBI:33019"/>
        <dbReference type="ChEBI" id="CHEBI:37563"/>
        <dbReference type="ChEBI" id="CHEBI:58332"/>
        <dbReference type="ChEBI" id="CHEBI:58608"/>
        <dbReference type="EC" id="2.7.7.41"/>
    </reaction>
</comment>
<evidence type="ECO:0000256" key="1">
    <source>
        <dbReference type="ARBA" id="ARBA00001698"/>
    </source>
</evidence>
<dbReference type="RefSeq" id="WP_089378326.1">
    <property type="nucleotide sequence ID" value="NZ_FZNX01000003.1"/>
</dbReference>
<proteinExistence type="inferred from homology"/>
<keyword evidence="15 19" id="KW-0472">Membrane</keyword>
<keyword evidence="11 18" id="KW-0812">Transmembrane</keyword>